<comment type="caution">
    <text evidence="3">The sequence shown here is derived from an EMBL/GenBank/DDBJ whole genome shotgun (WGS) entry which is preliminary data.</text>
</comment>
<keyword evidence="1" id="KW-0175">Coiled coil</keyword>
<evidence type="ECO:0000256" key="1">
    <source>
        <dbReference type="SAM" id="Coils"/>
    </source>
</evidence>
<name>A0A836HT10_9TRYP</name>
<evidence type="ECO:0000313" key="4">
    <source>
        <dbReference type="Proteomes" id="UP000674318"/>
    </source>
</evidence>
<dbReference type="OrthoDB" id="271524at2759"/>
<feature type="region of interest" description="Disordered" evidence="2">
    <location>
        <begin position="63"/>
        <end position="84"/>
    </location>
</feature>
<accession>A0A836HT10</accession>
<feature type="compositionally biased region" description="Low complexity" evidence="2">
    <location>
        <begin position="63"/>
        <end position="80"/>
    </location>
</feature>
<dbReference type="KEGG" id="phet:94288973"/>
<evidence type="ECO:0000313" key="3">
    <source>
        <dbReference type="EMBL" id="KAG5498586.1"/>
    </source>
</evidence>
<proteinExistence type="predicted"/>
<protein>
    <submittedName>
        <fullName evidence="3">Uncharacterized protein</fullName>
    </submittedName>
</protein>
<reference evidence="3 4" key="1">
    <citation type="submission" date="2021-02" db="EMBL/GenBank/DDBJ databases">
        <title>Porcisia hertigi Genome sequencing and assembly.</title>
        <authorList>
            <person name="Almutairi H."/>
            <person name="Gatherer D."/>
        </authorList>
    </citation>
    <scope>NUCLEOTIDE SEQUENCE [LARGE SCALE GENOMIC DNA]</scope>
    <source>
        <strain evidence="3 4">C119</strain>
    </source>
</reference>
<evidence type="ECO:0000256" key="2">
    <source>
        <dbReference type="SAM" id="MobiDB-lite"/>
    </source>
</evidence>
<keyword evidence="4" id="KW-1185">Reference proteome</keyword>
<dbReference type="Proteomes" id="UP000674318">
    <property type="component" value="Unassembled WGS sequence"/>
</dbReference>
<dbReference type="CDD" id="cd23673">
    <property type="entry name" value="MPSS6"/>
    <property type="match status" value="1"/>
</dbReference>
<sequence>MLLLRHVRRCRPRVLWVRWGGTRAPQTSNQAPDDSDPLNAVFSEIDSCDTSVHAEKLEPPKIVVASSAPATPSNSTSSVSDTKVRLEEAKHKRLQRQLKDATEELDALLNESRRMTAAESSNKYLPAKAAKTFLSSAELIQEKSPQEFVASKSSKAELEHLPVLRHSGCSAVVTLVGVVTEPPTSVTVDLPGVGEATNCVEFAVRYDVPFFQAQTSMGIAVRTVGASLCTFAKEGVGVGDVVHILGHLVPLTEPNSKGHLCCVYVLPAGGNVSVVLLKTAS</sequence>
<gene>
    <name evidence="3" type="ORF">JKF63_02872</name>
</gene>
<organism evidence="3 4">
    <name type="scientific">Porcisia hertigi</name>
    <dbReference type="NCBI Taxonomy" id="2761500"/>
    <lineage>
        <taxon>Eukaryota</taxon>
        <taxon>Discoba</taxon>
        <taxon>Euglenozoa</taxon>
        <taxon>Kinetoplastea</taxon>
        <taxon>Metakinetoplastina</taxon>
        <taxon>Trypanosomatida</taxon>
        <taxon>Trypanosomatidae</taxon>
        <taxon>Leishmaniinae</taxon>
        <taxon>Porcisia</taxon>
    </lineage>
</organism>
<dbReference type="EMBL" id="JAFJZO010000030">
    <property type="protein sequence ID" value="KAG5498586.1"/>
    <property type="molecule type" value="Genomic_DNA"/>
</dbReference>
<dbReference type="GeneID" id="94288973"/>
<feature type="coiled-coil region" evidence="1">
    <location>
        <begin position="84"/>
        <end position="118"/>
    </location>
</feature>
<dbReference type="AlphaFoldDB" id="A0A836HT10"/>
<dbReference type="RefSeq" id="XP_067755340.1">
    <property type="nucleotide sequence ID" value="XM_067898896.1"/>
</dbReference>